<organism evidence="2 3">
    <name type="scientific">Pseudomonas nitroreducens</name>
    <dbReference type="NCBI Taxonomy" id="46680"/>
    <lineage>
        <taxon>Bacteria</taxon>
        <taxon>Pseudomonadati</taxon>
        <taxon>Pseudomonadota</taxon>
        <taxon>Gammaproteobacteria</taxon>
        <taxon>Pseudomonadales</taxon>
        <taxon>Pseudomonadaceae</taxon>
        <taxon>Pseudomonas</taxon>
    </lineage>
</organism>
<dbReference type="Proteomes" id="UP000608450">
    <property type="component" value="Unassembled WGS sequence"/>
</dbReference>
<comment type="caution">
    <text evidence="2">The sequence shown here is derived from an EMBL/GenBank/DDBJ whole genome shotgun (WGS) entry which is preliminary data.</text>
</comment>
<keyword evidence="2" id="KW-0808">Transferase</keyword>
<keyword evidence="3" id="KW-1185">Reference proteome</keyword>
<evidence type="ECO:0000259" key="1">
    <source>
        <dbReference type="Pfam" id="PF04230"/>
    </source>
</evidence>
<protein>
    <submittedName>
        <fullName evidence="2">Polysaccharide pyruvyl transferase family protein</fullName>
    </submittedName>
</protein>
<evidence type="ECO:0000313" key="2">
    <source>
        <dbReference type="EMBL" id="MBG6287500.1"/>
    </source>
</evidence>
<dbReference type="Pfam" id="PF04230">
    <property type="entry name" value="PS_pyruv_trans"/>
    <property type="match status" value="1"/>
</dbReference>
<dbReference type="EMBL" id="JADTFC010000015">
    <property type="protein sequence ID" value="MBG6287500.1"/>
    <property type="molecule type" value="Genomic_DNA"/>
</dbReference>
<proteinExistence type="predicted"/>
<feature type="domain" description="Polysaccharide pyruvyl transferase" evidence="1">
    <location>
        <begin position="14"/>
        <end position="292"/>
    </location>
</feature>
<dbReference type="RefSeq" id="WP_037009573.1">
    <property type="nucleotide sequence ID" value="NZ_FZOM01000009.1"/>
</dbReference>
<gene>
    <name evidence="2" type="ORF">I5I61_08585</name>
</gene>
<sequence>MKKIYTLTFQKALNYGATLQAYALVKFLKNSNLDAQIIDYTPSYFLLQRYRPAKGIKKTFEKLSRLKKFNKFSKTYLPLTSKRYLTNKSLNQIRDAHAVICGSDQIWNPDLTGGMSDTAYFLDFISSPTKKIAYAASAGSRRLPDFIDQIKDLLLQFDALGVREDTLNIDLATHLPGIENHVVVDPTLLIRDYHEIFENSKIPKKEYIATYVVGSGAMLTRFEEYIKELKKKTQLPIYHLGSKPIPSADFNLLDIGPSEWLSLIHSASFIATNSFHGTAFSINFEKDFFFFPHIIKNLNSRQTTLLSRLGLMCQVVESPTDLMTRKLERIPYNDVRPRLNRLIKDSQNFLLKSIGQQL</sequence>
<dbReference type="GO" id="GO:0016740">
    <property type="term" value="F:transferase activity"/>
    <property type="evidence" value="ECO:0007669"/>
    <property type="project" value="UniProtKB-KW"/>
</dbReference>
<evidence type="ECO:0000313" key="3">
    <source>
        <dbReference type="Proteomes" id="UP000608450"/>
    </source>
</evidence>
<name>A0ABS0KHE1_PSENT</name>
<accession>A0ABS0KHE1</accession>
<reference evidence="2 3" key="1">
    <citation type="submission" date="2020-11" db="EMBL/GenBank/DDBJ databases">
        <title>Enhanced detection system for hospital associated transmission using whole genome sequencing surveillance.</title>
        <authorList>
            <person name="Harrison L.H."/>
            <person name="Van Tyne D."/>
            <person name="Marsh J.W."/>
            <person name="Griffith M.P."/>
            <person name="Snyder D.J."/>
            <person name="Cooper V.S."/>
            <person name="Mustapha M."/>
        </authorList>
    </citation>
    <scope>NUCLEOTIDE SEQUENCE [LARGE SCALE GENOMIC DNA]</scope>
    <source>
        <strain evidence="2 3">PSA00705</strain>
    </source>
</reference>
<dbReference type="InterPro" id="IPR007345">
    <property type="entry name" value="Polysacch_pyruvyl_Trfase"/>
</dbReference>